<evidence type="ECO:0000256" key="7">
    <source>
        <dbReference type="ARBA" id="ARBA00022840"/>
    </source>
</evidence>
<gene>
    <name evidence="12" type="ORF">SAMN05421748_104368</name>
</gene>
<keyword evidence="8" id="KW-0902">Two-component regulatory system</keyword>
<dbReference type="InterPro" id="IPR011712">
    <property type="entry name" value="Sig_transdc_His_kin_sub3_dim/P"/>
</dbReference>
<proteinExistence type="predicted"/>
<sequence length="581" mass="59458">MLKRDVLLGVVLAAPVVAHQATRGSVAGCVAALVTAVAATVSARRWPLAGWLVVMLATIVDGNFSFGIPVLSYLVGLRTERIRPVAVAFAAIAAGGTALNLGVLGVGPAEWFELAMFLLLLGVFPWLAGRYQAQRRRLESAGWERAARLESERRMVVLRERSHIAREMHDSLGHELALIALGAGALETSPDLPEEKRAAAARIRESAATATDQLREIIGVLREANEAAPLEPADEPVEDLAGRARAAGMEVTVERTGAGAPPTVERAACRVVRESLTNASRHAPGAPVAVGIRHTAAATTVTVVNAPAGSTQNGTAKNARQPATKNAGKTADKNAGHPATTSTENTATRSAGHTATPSAGHTTATTIGHAVFTSTGHTAATSIAHAAATSAGNTATTSAGHAAAGGAGHAAAGGAGHAAAGGAGHSAAGGTGIVGLRERVRLTGGTLTAGPTPDGGFRLEAVIPHRAAPAPEAAEMVHARRQVRRSLAAAIVTPAALAVVTSVAYYSFASGGSVLDEDAFARITLGTPRAELAAVLPSRQAWTRDPESSCEYYSDGSFPLAGAAYRLCFADGRLTRKDRLE</sequence>
<dbReference type="Gene3D" id="1.20.5.1930">
    <property type="match status" value="1"/>
</dbReference>
<dbReference type="PANTHER" id="PTHR24421:SF10">
    <property type="entry name" value="NITRATE_NITRITE SENSOR PROTEIN NARQ"/>
    <property type="match status" value="1"/>
</dbReference>
<evidence type="ECO:0000259" key="11">
    <source>
        <dbReference type="Pfam" id="PF07730"/>
    </source>
</evidence>
<keyword evidence="13" id="KW-1185">Reference proteome</keyword>
<dbReference type="EMBL" id="OBDY01000004">
    <property type="protein sequence ID" value="SNY34993.1"/>
    <property type="molecule type" value="Genomic_DNA"/>
</dbReference>
<organism evidence="12 13">
    <name type="scientific">Paractinoplanes atraurantiacus</name>
    <dbReference type="NCBI Taxonomy" id="1036182"/>
    <lineage>
        <taxon>Bacteria</taxon>
        <taxon>Bacillati</taxon>
        <taxon>Actinomycetota</taxon>
        <taxon>Actinomycetes</taxon>
        <taxon>Micromonosporales</taxon>
        <taxon>Micromonosporaceae</taxon>
        <taxon>Paractinoplanes</taxon>
    </lineage>
</organism>
<feature type="region of interest" description="Disordered" evidence="9">
    <location>
        <begin position="396"/>
        <end position="424"/>
    </location>
</feature>
<keyword evidence="10" id="KW-0812">Transmembrane</keyword>
<dbReference type="InterPro" id="IPR050482">
    <property type="entry name" value="Sensor_HK_TwoCompSys"/>
</dbReference>
<dbReference type="Proteomes" id="UP000219612">
    <property type="component" value="Unassembled WGS sequence"/>
</dbReference>
<evidence type="ECO:0000256" key="10">
    <source>
        <dbReference type="SAM" id="Phobius"/>
    </source>
</evidence>
<evidence type="ECO:0000256" key="8">
    <source>
        <dbReference type="ARBA" id="ARBA00023012"/>
    </source>
</evidence>
<name>A0A285HHB0_9ACTN</name>
<comment type="catalytic activity">
    <reaction evidence="1">
        <text>ATP + protein L-histidine = ADP + protein N-phospho-L-histidine.</text>
        <dbReference type="EC" id="2.7.13.3"/>
    </reaction>
</comment>
<feature type="region of interest" description="Disordered" evidence="9">
    <location>
        <begin position="307"/>
        <end position="362"/>
    </location>
</feature>
<dbReference type="RefSeq" id="WP_097320229.1">
    <property type="nucleotide sequence ID" value="NZ_OBDY01000004.1"/>
</dbReference>
<evidence type="ECO:0000256" key="2">
    <source>
        <dbReference type="ARBA" id="ARBA00012438"/>
    </source>
</evidence>
<feature type="transmembrane region" description="Helical" evidence="10">
    <location>
        <begin position="111"/>
        <end position="128"/>
    </location>
</feature>
<dbReference type="InterPro" id="IPR036890">
    <property type="entry name" value="HATPase_C_sf"/>
</dbReference>
<evidence type="ECO:0000256" key="9">
    <source>
        <dbReference type="SAM" id="MobiDB-lite"/>
    </source>
</evidence>
<dbReference type="AlphaFoldDB" id="A0A285HHB0"/>
<dbReference type="Gene3D" id="3.30.565.10">
    <property type="entry name" value="Histidine kinase-like ATPase, C-terminal domain"/>
    <property type="match status" value="2"/>
</dbReference>
<feature type="compositionally biased region" description="Gly residues" evidence="9">
    <location>
        <begin position="403"/>
        <end position="424"/>
    </location>
</feature>
<keyword evidence="5" id="KW-0547">Nucleotide-binding</keyword>
<dbReference type="GO" id="GO:0005524">
    <property type="term" value="F:ATP binding"/>
    <property type="evidence" value="ECO:0007669"/>
    <property type="project" value="UniProtKB-KW"/>
</dbReference>
<dbReference type="PANTHER" id="PTHR24421">
    <property type="entry name" value="NITRATE/NITRITE SENSOR PROTEIN NARX-RELATED"/>
    <property type="match status" value="1"/>
</dbReference>
<dbReference type="GO" id="GO:0016020">
    <property type="term" value="C:membrane"/>
    <property type="evidence" value="ECO:0007669"/>
    <property type="project" value="InterPro"/>
</dbReference>
<keyword evidence="10" id="KW-1133">Transmembrane helix</keyword>
<feature type="transmembrane region" description="Helical" evidence="10">
    <location>
        <begin position="486"/>
        <end position="508"/>
    </location>
</feature>
<accession>A0A285HHB0</accession>
<evidence type="ECO:0000313" key="13">
    <source>
        <dbReference type="Proteomes" id="UP000219612"/>
    </source>
</evidence>
<feature type="compositionally biased region" description="Polar residues" evidence="9">
    <location>
        <begin position="308"/>
        <end position="324"/>
    </location>
</feature>
<evidence type="ECO:0000256" key="6">
    <source>
        <dbReference type="ARBA" id="ARBA00022777"/>
    </source>
</evidence>
<dbReference type="GO" id="GO:0046983">
    <property type="term" value="F:protein dimerization activity"/>
    <property type="evidence" value="ECO:0007669"/>
    <property type="project" value="InterPro"/>
</dbReference>
<evidence type="ECO:0000313" key="12">
    <source>
        <dbReference type="EMBL" id="SNY34993.1"/>
    </source>
</evidence>
<keyword evidence="10" id="KW-0472">Membrane</keyword>
<dbReference type="Pfam" id="PF07730">
    <property type="entry name" value="HisKA_3"/>
    <property type="match status" value="1"/>
</dbReference>
<keyword evidence="7" id="KW-0067">ATP-binding</keyword>
<keyword evidence="6 12" id="KW-0418">Kinase</keyword>
<feature type="transmembrane region" description="Helical" evidence="10">
    <location>
        <begin position="48"/>
        <end position="74"/>
    </location>
</feature>
<reference evidence="12 13" key="1">
    <citation type="submission" date="2017-09" db="EMBL/GenBank/DDBJ databases">
        <authorList>
            <person name="Ehlers B."/>
            <person name="Leendertz F.H."/>
        </authorList>
    </citation>
    <scope>NUCLEOTIDE SEQUENCE [LARGE SCALE GENOMIC DNA]</scope>
    <source>
        <strain evidence="12 13">CGMCC 4.6857</strain>
    </source>
</reference>
<evidence type="ECO:0000256" key="4">
    <source>
        <dbReference type="ARBA" id="ARBA00022679"/>
    </source>
</evidence>
<keyword evidence="3" id="KW-0597">Phosphoprotein</keyword>
<dbReference type="OrthoDB" id="227596at2"/>
<evidence type="ECO:0000256" key="5">
    <source>
        <dbReference type="ARBA" id="ARBA00022741"/>
    </source>
</evidence>
<dbReference type="GO" id="GO:0000155">
    <property type="term" value="F:phosphorelay sensor kinase activity"/>
    <property type="evidence" value="ECO:0007669"/>
    <property type="project" value="InterPro"/>
</dbReference>
<dbReference type="EC" id="2.7.13.3" evidence="2"/>
<feature type="transmembrane region" description="Helical" evidence="10">
    <location>
        <begin position="86"/>
        <end position="105"/>
    </location>
</feature>
<feature type="compositionally biased region" description="Polar residues" evidence="9">
    <location>
        <begin position="339"/>
        <end position="357"/>
    </location>
</feature>
<keyword evidence="4" id="KW-0808">Transferase</keyword>
<feature type="domain" description="Signal transduction histidine kinase subgroup 3 dimerisation and phosphoacceptor" evidence="11">
    <location>
        <begin position="160"/>
        <end position="224"/>
    </location>
</feature>
<protein>
    <recommendedName>
        <fullName evidence="2">histidine kinase</fullName>
        <ecNumber evidence="2">2.7.13.3</ecNumber>
    </recommendedName>
</protein>
<evidence type="ECO:0000256" key="3">
    <source>
        <dbReference type="ARBA" id="ARBA00022553"/>
    </source>
</evidence>
<evidence type="ECO:0000256" key="1">
    <source>
        <dbReference type="ARBA" id="ARBA00000085"/>
    </source>
</evidence>